<dbReference type="KEGG" id="seme:MIZ01_2160"/>
<keyword evidence="9" id="KW-0378">Hydrolase</keyword>
<keyword evidence="4" id="KW-0479">Metal-binding</keyword>
<dbReference type="InterPro" id="IPR017968">
    <property type="entry name" value="Acylphosphatase_CS"/>
</dbReference>
<dbReference type="Pfam" id="PF07503">
    <property type="entry name" value="zf-HYPF"/>
    <property type="match status" value="2"/>
</dbReference>
<evidence type="ECO:0000256" key="4">
    <source>
        <dbReference type="ARBA" id="ARBA00022723"/>
    </source>
</evidence>
<evidence type="ECO:0000256" key="6">
    <source>
        <dbReference type="ARBA" id="ARBA00022833"/>
    </source>
</evidence>
<dbReference type="SUPFAM" id="SSF54975">
    <property type="entry name" value="Acylphosphatase/BLUF domain-like"/>
    <property type="match status" value="1"/>
</dbReference>
<evidence type="ECO:0000259" key="11">
    <source>
        <dbReference type="PROSITE" id="PS51163"/>
    </source>
</evidence>
<reference evidence="12 13" key="1">
    <citation type="journal article" date="2022" name="Int. J. Syst. Evol. Microbiol.">
        <title>&lt;i&gt;Sideroxyarcus emersonii&lt;/i&gt; gen. nov. sp. nov., a neutrophilic, microaerobic iron- and thiosulfate-oxidizing bacterium isolated from iron-rich wetland sediment.</title>
        <authorList>
            <person name="Kato S."/>
            <person name="Itoh T."/>
            <person name="Iino T."/>
            <person name="Ohkuma M."/>
        </authorList>
    </citation>
    <scope>NUCLEOTIDE SEQUENCE [LARGE SCALE GENOMIC DNA]</scope>
    <source>
        <strain evidence="12 13">MIZ01</strain>
    </source>
</reference>
<dbReference type="InterPro" id="IPR017945">
    <property type="entry name" value="DHBP_synth_RibB-like_a/b_dom"/>
</dbReference>
<comment type="similarity">
    <text evidence="2 8">Belongs to the carbamoyltransferase HypF family.</text>
</comment>
<dbReference type="GO" id="GO:0016743">
    <property type="term" value="F:carboxyl- or carbamoyltransferase activity"/>
    <property type="evidence" value="ECO:0007669"/>
    <property type="project" value="UniProtKB-UniRule"/>
</dbReference>
<dbReference type="PROSITE" id="PS51163">
    <property type="entry name" value="YRDC"/>
    <property type="match status" value="1"/>
</dbReference>
<evidence type="ECO:0000256" key="1">
    <source>
        <dbReference type="ARBA" id="ARBA00004711"/>
    </source>
</evidence>
<evidence type="ECO:0000256" key="5">
    <source>
        <dbReference type="ARBA" id="ARBA00022771"/>
    </source>
</evidence>
<name>A0AAN2C007_9PROT</name>
<feature type="domain" description="Acylphosphatase-like" evidence="10">
    <location>
        <begin position="3"/>
        <end position="90"/>
    </location>
</feature>
<feature type="active site" evidence="9">
    <location>
        <position position="36"/>
    </location>
</feature>
<dbReference type="Pfam" id="PF17788">
    <property type="entry name" value="HypF_C"/>
    <property type="match status" value="1"/>
</dbReference>
<dbReference type="Pfam" id="PF00708">
    <property type="entry name" value="Acylphosphatase"/>
    <property type="match status" value="1"/>
</dbReference>
<evidence type="ECO:0000256" key="3">
    <source>
        <dbReference type="ARBA" id="ARBA00022598"/>
    </source>
</evidence>
<dbReference type="AlphaFoldDB" id="A0AAN2C007"/>
<dbReference type="PANTHER" id="PTHR42959">
    <property type="entry name" value="CARBAMOYLTRANSFERASE"/>
    <property type="match status" value="1"/>
</dbReference>
<dbReference type="GO" id="GO:0016874">
    <property type="term" value="F:ligase activity"/>
    <property type="evidence" value="ECO:0007669"/>
    <property type="project" value="UniProtKB-UniRule"/>
</dbReference>
<evidence type="ECO:0000256" key="8">
    <source>
        <dbReference type="PIRNR" id="PIRNR006256"/>
    </source>
</evidence>
<comment type="catalytic activity">
    <reaction evidence="7 8">
        <text>C-terminal L-cysteinyl-[HypE protein] + carbamoyl phosphate + ATP + H2O = C-terminal S-carboxamide-L-cysteinyl-[HypE protein] + AMP + phosphate + diphosphate + H(+)</text>
        <dbReference type="Rhea" id="RHEA:55636"/>
        <dbReference type="Rhea" id="RHEA-COMP:14247"/>
        <dbReference type="Rhea" id="RHEA-COMP:14392"/>
        <dbReference type="ChEBI" id="CHEBI:15377"/>
        <dbReference type="ChEBI" id="CHEBI:15378"/>
        <dbReference type="ChEBI" id="CHEBI:30616"/>
        <dbReference type="ChEBI" id="CHEBI:33019"/>
        <dbReference type="ChEBI" id="CHEBI:43474"/>
        <dbReference type="ChEBI" id="CHEBI:58228"/>
        <dbReference type="ChEBI" id="CHEBI:76913"/>
        <dbReference type="ChEBI" id="CHEBI:139126"/>
        <dbReference type="ChEBI" id="CHEBI:456215"/>
    </reaction>
</comment>
<gene>
    <name evidence="12" type="ORF">MIZ01_2160</name>
</gene>
<evidence type="ECO:0000256" key="9">
    <source>
        <dbReference type="PROSITE-ProRule" id="PRU00520"/>
    </source>
</evidence>
<dbReference type="Gene3D" id="3.90.870.50">
    <property type="match status" value="1"/>
</dbReference>
<dbReference type="InterPro" id="IPR011125">
    <property type="entry name" value="Znf_HypF"/>
</dbReference>
<dbReference type="GO" id="GO:0003725">
    <property type="term" value="F:double-stranded RNA binding"/>
    <property type="evidence" value="ECO:0007669"/>
    <property type="project" value="InterPro"/>
</dbReference>
<keyword evidence="13" id="KW-1185">Reference proteome</keyword>
<dbReference type="InterPro" id="IPR004421">
    <property type="entry name" value="Carbamoyltransferase_HypF"/>
</dbReference>
<dbReference type="PANTHER" id="PTHR42959:SF1">
    <property type="entry name" value="CARBAMOYLTRANSFERASE HYPF"/>
    <property type="match status" value="1"/>
</dbReference>
<protein>
    <recommendedName>
        <fullName evidence="8">Carbamoyltransferase HypF</fullName>
        <ecNumber evidence="8">6.2.-.-</ecNumber>
    </recommendedName>
</protein>
<dbReference type="NCBIfam" id="TIGR00143">
    <property type="entry name" value="hypF"/>
    <property type="match status" value="1"/>
</dbReference>
<dbReference type="EC" id="6.2.-.-" evidence="8"/>
<keyword evidence="6" id="KW-0862">Zinc</keyword>
<dbReference type="GO" id="GO:0008270">
    <property type="term" value="F:zinc ion binding"/>
    <property type="evidence" value="ECO:0007669"/>
    <property type="project" value="UniProtKB-KW"/>
</dbReference>
<dbReference type="Gene3D" id="3.30.420.360">
    <property type="match status" value="1"/>
</dbReference>
<evidence type="ECO:0000256" key="2">
    <source>
        <dbReference type="ARBA" id="ARBA00008097"/>
    </source>
</evidence>
<feature type="domain" description="YrdC-like" evidence="11">
    <location>
        <begin position="199"/>
        <end position="399"/>
    </location>
</feature>
<dbReference type="SUPFAM" id="SSF55821">
    <property type="entry name" value="YrdC/RibB"/>
    <property type="match status" value="1"/>
</dbReference>
<dbReference type="PROSITE" id="PS00150">
    <property type="entry name" value="ACYLPHOSPHATASE_1"/>
    <property type="match status" value="1"/>
</dbReference>
<evidence type="ECO:0000313" key="13">
    <source>
        <dbReference type="Proteomes" id="UP001320326"/>
    </source>
</evidence>
<dbReference type="InterPro" id="IPR006070">
    <property type="entry name" value="Sua5-like_dom"/>
</dbReference>
<dbReference type="GO" id="GO:0051604">
    <property type="term" value="P:protein maturation"/>
    <property type="evidence" value="ECO:0007669"/>
    <property type="project" value="TreeGrafter"/>
</dbReference>
<accession>A0AAN2C007</accession>
<proteinExistence type="inferred from homology"/>
<dbReference type="GO" id="GO:0003998">
    <property type="term" value="F:acylphosphatase activity"/>
    <property type="evidence" value="ECO:0007669"/>
    <property type="project" value="UniProtKB-EC"/>
</dbReference>
<dbReference type="Proteomes" id="UP001320326">
    <property type="component" value="Chromosome"/>
</dbReference>
<evidence type="ECO:0000256" key="7">
    <source>
        <dbReference type="ARBA" id="ARBA00048220"/>
    </source>
</evidence>
<dbReference type="EMBL" id="AP023423">
    <property type="protein sequence ID" value="BCK88357.1"/>
    <property type="molecule type" value="Genomic_DNA"/>
</dbReference>
<sequence length="767" mass="82601">MIHAQIRVSGQVQGVGFRPFVYRLAHELGLAGWVRNDSEGVEIAVEGDRPQVMRLIERLQSEPPVLARVEKVTHDLAQATTGLQGFTIAESRNGKVLTGIAPDIAICADCLAELFDPADRRYRHAFINCIQCGPRYTLTARLPYDRANTSMAKFRQCPACQQEYDTPTSRRFHAQPNACPECGPRLSMFDAHWNLLAGNDPVAIAAARIGAGEVVAVKGIGGFHLVCDARNVAAVARLRGGKQREEKPFAVMVLNAASARPYAQFREQDAALLQTGERPIVLLRQSAGGERELPGIAPGLSRIGLMLPYAPLHYLLFHELLGRPAGRDWLQQGAPLALVMTSANPGGEPLVKDDSEARLSLSGLADAFLTHDRDILHRCDDSVMKWQGIAPAFVRRARGYTPRRIVLPFEGPPVLACGAWLKNTVCLTRGNEAFVSQHIGDLDHAGARLMLEETVAYLGDILGVRPEAVAHDLHPDFYSTQFAQAYAAQHKLPMMAVQHHHAHIAAVCAEHRITGPVLGLALDGVGLGSDGSAWGGELLHVDGTHFQRFGHLAPLTLPGGDRAAREPWRMAAAVLFDMQRAGEIVRRFPGQGGAEMVVGMLQRRLNCVTSSSMGRYFDAAAGLLGVSEVQGYEGQAAMLLESLAERHGKVAPLALGYIHTAQSDLDFRPLLIALADCKDAAYGAALFHATLAEGLCTWVLRAAGRSGIDRVALGGGCFLNGILTQALSDSLSAQGLHVLTAQQLPPNDGAISFGQASIALQRINQGA</sequence>
<organism evidence="12 13">
    <name type="scientific">Sideroxyarcus emersonii</name>
    <dbReference type="NCBI Taxonomy" id="2764705"/>
    <lineage>
        <taxon>Bacteria</taxon>
        <taxon>Pseudomonadati</taxon>
        <taxon>Pseudomonadota</taxon>
        <taxon>Betaproteobacteria</taxon>
        <taxon>Nitrosomonadales</taxon>
        <taxon>Gallionellaceae</taxon>
        <taxon>Sideroxyarcus</taxon>
    </lineage>
</organism>
<dbReference type="InterPro" id="IPR036046">
    <property type="entry name" value="Acylphosphatase-like_dom_sf"/>
</dbReference>
<dbReference type="Gene3D" id="3.30.420.40">
    <property type="match status" value="1"/>
</dbReference>
<comment type="catalytic activity">
    <reaction evidence="9">
        <text>an acyl phosphate + H2O = a carboxylate + phosphate + H(+)</text>
        <dbReference type="Rhea" id="RHEA:14965"/>
        <dbReference type="ChEBI" id="CHEBI:15377"/>
        <dbReference type="ChEBI" id="CHEBI:15378"/>
        <dbReference type="ChEBI" id="CHEBI:29067"/>
        <dbReference type="ChEBI" id="CHEBI:43474"/>
        <dbReference type="ChEBI" id="CHEBI:59918"/>
        <dbReference type="EC" id="3.6.1.7"/>
    </reaction>
</comment>
<dbReference type="Pfam" id="PF22521">
    <property type="entry name" value="HypF_C_2"/>
    <property type="match status" value="1"/>
</dbReference>
<evidence type="ECO:0000313" key="12">
    <source>
        <dbReference type="EMBL" id="BCK88357.1"/>
    </source>
</evidence>
<comment type="pathway">
    <text evidence="1 8">Protein modification; [NiFe] hydrogenase maturation.</text>
</comment>
<dbReference type="InterPro" id="IPR051060">
    <property type="entry name" value="Carbamoyltrans_HypF-like"/>
</dbReference>
<feature type="active site" evidence="9">
    <location>
        <position position="18"/>
    </location>
</feature>
<dbReference type="InterPro" id="IPR055128">
    <property type="entry name" value="HypF_C_2"/>
</dbReference>
<dbReference type="PROSITE" id="PS51160">
    <property type="entry name" value="ACYLPHOSPHATASE_3"/>
    <property type="match status" value="1"/>
</dbReference>
<dbReference type="RefSeq" id="WP_237246882.1">
    <property type="nucleotide sequence ID" value="NZ_AP023423.1"/>
</dbReference>
<keyword evidence="3" id="KW-0436">Ligase</keyword>
<dbReference type="InterPro" id="IPR041440">
    <property type="entry name" value="HypF_C"/>
</dbReference>
<dbReference type="Gene3D" id="3.30.110.120">
    <property type="match status" value="1"/>
</dbReference>
<dbReference type="PIRSF" id="PIRSF006256">
    <property type="entry name" value="CMPcnvr_hdrg_mat"/>
    <property type="match status" value="1"/>
</dbReference>
<evidence type="ECO:0000259" key="10">
    <source>
        <dbReference type="PROSITE" id="PS51160"/>
    </source>
</evidence>
<keyword evidence="5" id="KW-0863">Zinc-finger</keyword>
<comment type="function">
    <text evidence="8">Involved in the maturation of [NiFe] hydrogenases. Along with HypE, it catalyzes the synthesis of the CN ligands of the active site iron of [NiFe]-hydrogenases. HypF functions as a carbamoyl transferase using carbamoylphosphate as a substrate and transferring the carboxamido moiety in an ATP-dependent reaction to the thiolate of the C-terminal cysteine of HypE yielding a protein-S-carboxamide.</text>
</comment>
<dbReference type="Pfam" id="PF01300">
    <property type="entry name" value="Sua5_yciO_yrdC"/>
    <property type="match status" value="1"/>
</dbReference>
<dbReference type="InterPro" id="IPR001792">
    <property type="entry name" value="Acylphosphatase-like_dom"/>
</dbReference>